<gene>
    <name evidence="1" type="ORF">E6W36_11685</name>
</gene>
<organism evidence="1 2">
    <name type="scientific">Hankyongella ginsenosidimutans</name>
    <dbReference type="NCBI Taxonomy" id="1763828"/>
    <lineage>
        <taxon>Bacteria</taxon>
        <taxon>Pseudomonadati</taxon>
        <taxon>Pseudomonadota</taxon>
        <taxon>Alphaproteobacteria</taxon>
        <taxon>Sphingomonadales</taxon>
        <taxon>Sphingomonadaceae</taxon>
        <taxon>Hankyongella</taxon>
    </lineage>
</organism>
<dbReference type="EMBL" id="CP039704">
    <property type="protein sequence ID" value="QCI79927.1"/>
    <property type="molecule type" value="Genomic_DNA"/>
</dbReference>
<dbReference type="Proteomes" id="UP000298714">
    <property type="component" value="Chromosome"/>
</dbReference>
<dbReference type="AlphaFoldDB" id="A0A4D7C9Z5"/>
<sequence length="99" mass="10497">MNNVDDAPINVTNTEGLTVDEAVSGSFSKALSATDPEGHTITWTLDSNPGGIFKIDGNNLKLTGALDYENLPAAAFGVTRGTRAVRSARLCNSTRWRTA</sequence>
<name>A0A4D7C9Z5_9SPHN</name>
<evidence type="ECO:0000313" key="2">
    <source>
        <dbReference type="Proteomes" id="UP000298714"/>
    </source>
</evidence>
<dbReference type="RefSeq" id="WP_222872768.1">
    <property type="nucleotide sequence ID" value="NZ_CP039704.1"/>
</dbReference>
<dbReference type="KEGG" id="hgn:E6W36_11685"/>
<proteinExistence type="predicted"/>
<dbReference type="Gene3D" id="2.60.40.60">
    <property type="entry name" value="Cadherins"/>
    <property type="match status" value="1"/>
</dbReference>
<accession>A0A4D7C9Z5</accession>
<evidence type="ECO:0008006" key="3">
    <source>
        <dbReference type="Google" id="ProtNLM"/>
    </source>
</evidence>
<evidence type="ECO:0000313" key="1">
    <source>
        <dbReference type="EMBL" id="QCI79927.1"/>
    </source>
</evidence>
<reference evidence="2" key="1">
    <citation type="submission" date="2019-04" db="EMBL/GenBank/DDBJ databases">
        <title>Complete genome sequence of Sphingomonas sp. W1-2-3.</title>
        <authorList>
            <person name="Im W.T."/>
        </authorList>
    </citation>
    <scope>NUCLEOTIDE SEQUENCE [LARGE SCALE GENOMIC DNA]</scope>
    <source>
        <strain evidence="2">W1-2-3</strain>
    </source>
</reference>
<protein>
    <recommendedName>
        <fullName evidence="3">Cadherin repeat domain-containing protein</fullName>
    </recommendedName>
</protein>
<keyword evidence="2" id="KW-1185">Reference proteome</keyword>